<sequence>IKSDTEGNILGKQLETEQDMQPYKMEAAKGTQKLESFFNLQDESMQEGSQDILSNEEEAFMFVQSSEDMERKNE</sequence>
<keyword evidence="2" id="KW-1185">Reference proteome</keyword>
<accession>A0A9N9JCK0</accession>
<dbReference type="OrthoDB" id="2379098at2759"/>
<dbReference type="Proteomes" id="UP000789570">
    <property type="component" value="Unassembled WGS sequence"/>
</dbReference>
<comment type="caution">
    <text evidence="1">The sequence shown here is derived from an EMBL/GenBank/DDBJ whole genome shotgun (WGS) entry which is preliminary data.</text>
</comment>
<feature type="non-terminal residue" evidence="1">
    <location>
        <position position="1"/>
    </location>
</feature>
<feature type="non-terminal residue" evidence="1">
    <location>
        <position position="74"/>
    </location>
</feature>
<dbReference type="AlphaFoldDB" id="A0A9N9JCK0"/>
<name>A0A9N9JCK0_9GLOM</name>
<gene>
    <name evidence="1" type="ORF">FCALED_LOCUS17615</name>
</gene>
<proteinExistence type="predicted"/>
<evidence type="ECO:0000313" key="2">
    <source>
        <dbReference type="Proteomes" id="UP000789570"/>
    </source>
</evidence>
<evidence type="ECO:0000313" key="1">
    <source>
        <dbReference type="EMBL" id="CAG8772395.1"/>
    </source>
</evidence>
<dbReference type="EMBL" id="CAJVPQ010028103">
    <property type="protein sequence ID" value="CAG8772395.1"/>
    <property type="molecule type" value="Genomic_DNA"/>
</dbReference>
<protein>
    <submittedName>
        <fullName evidence="1">7117_t:CDS:1</fullName>
    </submittedName>
</protein>
<reference evidence="1" key="1">
    <citation type="submission" date="2021-06" db="EMBL/GenBank/DDBJ databases">
        <authorList>
            <person name="Kallberg Y."/>
            <person name="Tangrot J."/>
            <person name="Rosling A."/>
        </authorList>
    </citation>
    <scope>NUCLEOTIDE SEQUENCE</scope>
    <source>
        <strain evidence="1">UK204</strain>
    </source>
</reference>
<organism evidence="1 2">
    <name type="scientific">Funneliformis caledonium</name>
    <dbReference type="NCBI Taxonomy" id="1117310"/>
    <lineage>
        <taxon>Eukaryota</taxon>
        <taxon>Fungi</taxon>
        <taxon>Fungi incertae sedis</taxon>
        <taxon>Mucoromycota</taxon>
        <taxon>Glomeromycotina</taxon>
        <taxon>Glomeromycetes</taxon>
        <taxon>Glomerales</taxon>
        <taxon>Glomeraceae</taxon>
        <taxon>Funneliformis</taxon>
    </lineage>
</organism>